<gene>
    <name evidence="1" type="ORF">RBSWK_00735</name>
</gene>
<proteinExistence type="predicted"/>
<dbReference type="RefSeq" id="WP_007336055.1">
    <property type="nucleotide sequence ID" value="NZ_AMWG01000016.1"/>
</dbReference>
<evidence type="ECO:0000313" key="2">
    <source>
        <dbReference type="Proteomes" id="UP000010959"/>
    </source>
</evidence>
<accession>L7CNA3</accession>
<comment type="caution">
    <text evidence="1">The sequence shown here is derived from an EMBL/GenBank/DDBJ whole genome shotgun (WGS) entry which is preliminary data.</text>
</comment>
<organism evidence="1 2">
    <name type="scientific">Rhodopirellula baltica SWK14</name>
    <dbReference type="NCBI Taxonomy" id="993516"/>
    <lineage>
        <taxon>Bacteria</taxon>
        <taxon>Pseudomonadati</taxon>
        <taxon>Planctomycetota</taxon>
        <taxon>Planctomycetia</taxon>
        <taxon>Pirellulales</taxon>
        <taxon>Pirellulaceae</taxon>
        <taxon>Rhodopirellula</taxon>
    </lineage>
</organism>
<sequence length="122" mass="13027">MLSWLLSLCGCGSAGSNPARLDPNASVVTETPVVGFDTDAEPVIRAMSDGSVWIHFEAIPPFFADDLDAPFDTDRFLADLSDAAGATVVQDDREVFVVAQPTDQTTNSIKTFLESYPKDNGG</sequence>
<dbReference type="AlphaFoldDB" id="L7CNA3"/>
<protein>
    <submittedName>
        <fullName evidence="1">Uncharacterized protein</fullName>
    </submittedName>
</protein>
<dbReference type="Proteomes" id="UP000010959">
    <property type="component" value="Unassembled WGS sequence"/>
</dbReference>
<dbReference type="PATRIC" id="fig|993516.3.peg.787"/>
<dbReference type="EMBL" id="AMWG01000016">
    <property type="protein sequence ID" value="ELP35335.1"/>
    <property type="molecule type" value="Genomic_DNA"/>
</dbReference>
<evidence type="ECO:0000313" key="1">
    <source>
        <dbReference type="EMBL" id="ELP35335.1"/>
    </source>
</evidence>
<name>L7CNA3_RHOBT</name>
<reference evidence="1 2" key="1">
    <citation type="journal article" date="2013" name="Mar. Genomics">
        <title>Expression of sulfatases in Rhodopirellula baltica and the diversity of sulfatases in the genus Rhodopirellula.</title>
        <authorList>
            <person name="Wegner C.E."/>
            <person name="Richter-Heitmann T."/>
            <person name="Klindworth A."/>
            <person name="Klockow C."/>
            <person name="Richter M."/>
            <person name="Achstetter T."/>
            <person name="Glockner F.O."/>
            <person name="Harder J."/>
        </authorList>
    </citation>
    <scope>NUCLEOTIDE SEQUENCE [LARGE SCALE GENOMIC DNA]</scope>
    <source>
        <strain evidence="1 2">SWK14</strain>
    </source>
</reference>